<feature type="region of interest" description="Disordered" evidence="2">
    <location>
        <begin position="299"/>
        <end position="326"/>
    </location>
</feature>
<keyword evidence="6" id="KW-1185">Reference proteome</keyword>
<reference evidence="5" key="2">
    <citation type="submission" date="2020-11" db="EMBL/GenBank/DDBJ databases">
        <authorList>
            <person name="McCartney M.A."/>
            <person name="Auch B."/>
            <person name="Kono T."/>
            <person name="Mallez S."/>
            <person name="Becker A."/>
            <person name="Gohl D.M."/>
            <person name="Silverstein K.A.T."/>
            <person name="Koren S."/>
            <person name="Bechman K.B."/>
            <person name="Herman A."/>
            <person name="Abrahante J.E."/>
            <person name="Garbe J."/>
        </authorList>
    </citation>
    <scope>NUCLEOTIDE SEQUENCE</scope>
    <source>
        <strain evidence="5">Duluth1</strain>
        <tissue evidence="5">Whole animal</tissue>
    </source>
</reference>
<evidence type="ECO:0008006" key="7">
    <source>
        <dbReference type="Google" id="ProtNLM"/>
    </source>
</evidence>
<dbReference type="SMART" id="SM00516">
    <property type="entry name" value="SEC14"/>
    <property type="match status" value="1"/>
</dbReference>
<dbReference type="PANTHER" id="PTHR11106:SF72">
    <property type="entry name" value="GANGLIOSIDE-INDUCED DIFFERENTIATION-ASSOCIATED PROTEIN 2"/>
    <property type="match status" value="1"/>
</dbReference>
<sequence>MDDQLGGQDPLGARDTVVHTETLTRWNLTQLPMVSETQVPEEELKNQSPFPWRNDINNKVVLWKGDITELSVHAIVHSTNERMTEKSLVTQTLYEKAGPKMEAEIKNNIKVCKTGEAKISEGYELPSRFVIHTVGPRYNVKYETAAEGALFSSYRSVLQLVRENSVRTLGLCCVHSAKRGYPPQEGAHIAIRTVRRFLERYGDDIDAIIFVCDDETYTVYGKTLPLYFPRSPEEQHKVRALLPEDIGNENGEPVIPERQIRILDKPMYAQRSNDSDFDDKTIDLNAEFGKSISVGRHPFASMQDDPDAMKRLRPKSDVDTRKEEQKKRYERMLKRAHSEDLTSIARLRCLYRTGQDKFGRPVIVFVGKNFPAEAVNLEMALLYAIRLLDPIVDRDYVIVYFHTCTDSDNLPPVSFLKNVYHVLDHKYKKNLKSFYIVHPTWWSKFATWFFTTFTASDIKQKVHSLKGVQYLYSRINPDQLDIPSFVLDHDIQVNGPRYFVPSEEGATEEGL</sequence>
<dbReference type="InterPro" id="IPR043472">
    <property type="entry name" value="Macro_dom-like"/>
</dbReference>
<evidence type="ECO:0000259" key="4">
    <source>
        <dbReference type="PROSITE" id="PS51154"/>
    </source>
</evidence>
<comment type="similarity">
    <text evidence="1">Belongs to the GDAP2 family.</text>
</comment>
<accession>A0A9D4S3B0</accession>
<evidence type="ECO:0000256" key="1">
    <source>
        <dbReference type="ARBA" id="ARBA00008355"/>
    </source>
</evidence>
<dbReference type="CDD" id="cd00170">
    <property type="entry name" value="SEC14"/>
    <property type="match status" value="1"/>
</dbReference>
<dbReference type="InterPro" id="IPR035793">
    <property type="entry name" value="Macro_GDAP2"/>
</dbReference>
<name>A0A9D4S3B0_DREPO</name>
<dbReference type="SUPFAM" id="SSF52949">
    <property type="entry name" value="Macro domain-like"/>
    <property type="match status" value="1"/>
</dbReference>
<dbReference type="InterPro" id="IPR001251">
    <property type="entry name" value="CRAL-TRIO_dom"/>
</dbReference>
<organism evidence="5 6">
    <name type="scientific">Dreissena polymorpha</name>
    <name type="common">Zebra mussel</name>
    <name type="synonym">Mytilus polymorpha</name>
    <dbReference type="NCBI Taxonomy" id="45954"/>
    <lineage>
        <taxon>Eukaryota</taxon>
        <taxon>Metazoa</taxon>
        <taxon>Spiralia</taxon>
        <taxon>Lophotrochozoa</taxon>
        <taxon>Mollusca</taxon>
        <taxon>Bivalvia</taxon>
        <taxon>Autobranchia</taxon>
        <taxon>Heteroconchia</taxon>
        <taxon>Euheterodonta</taxon>
        <taxon>Imparidentia</taxon>
        <taxon>Neoheterodontei</taxon>
        <taxon>Myida</taxon>
        <taxon>Dreissenoidea</taxon>
        <taxon>Dreissenidae</taxon>
        <taxon>Dreissena</taxon>
    </lineage>
</organism>
<dbReference type="InterPro" id="IPR036865">
    <property type="entry name" value="CRAL-TRIO_dom_sf"/>
</dbReference>
<evidence type="ECO:0000256" key="2">
    <source>
        <dbReference type="SAM" id="MobiDB-lite"/>
    </source>
</evidence>
<dbReference type="OrthoDB" id="365077at2759"/>
<feature type="domain" description="CRAL-TRIO" evidence="3">
    <location>
        <begin position="340"/>
        <end position="486"/>
    </location>
</feature>
<dbReference type="EMBL" id="JAIWYP010000001">
    <property type="protein sequence ID" value="KAH3889005.1"/>
    <property type="molecule type" value="Genomic_DNA"/>
</dbReference>
<dbReference type="PROSITE" id="PS50191">
    <property type="entry name" value="CRAL_TRIO"/>
    <property type="match status" value="1"/>
</dbReference>
<evidence type="ECO:0000313" key="6">
    <source>
        <dbReference type="Proteomes" id="UP000828390"/>
    </source>
</evidence>
<dbReference type="InterPro" id="IPR002589">
    <property type="entry name" value="Macro_dom"/>
</dbReference>
<dbReference type="Gene3D" id="3.40.525.10">
    <property type="entry name" value="CRAL-TRIO lipid binding domain"/>
    <property type="match status" value="1"/>
</dbReference>
<proteinExistence type="inferred from homology"/>
<reference evidence="5" key="1">
    <citation type="journal article" date="2019" name="bioRxiv">
        <title>The Genome of the Zebra Mussel, Dreissena polymorpha: A Resource for Invasive Species Research.</title>
        <authorList>
            <person name="McCartney M.A."/>
            <person name="Auch B."/>
            <person name="Kono T."/>
            <person name="Mallez S."/>
            <person name="Zhang Y."/>
            <person name="Obille A."/>
            <person name="Becker A."/>
            <person name="Abrahante J.E."/>
            <person name="Garbe J."/>
            <person name="Badalamenti J.P."/>
            <person name="Herman A."/>
            <person name="Mangelson H."/>
            <person name="Liachko I."/>
            <person name="Sullivan S."/>
            <person name="Sone E.D."/>
            <person name="Koren S."/>
            <person name="Silverstein K.A.T."/>
            <person name="Beckman K.B."/>
            <person name="Gohl D.M."/>
        </authorList>
    </citation>
    <scope>NUCLEOTIDE SEQUENCE</scope>
    <source>
        <strain evidence="5">Duluth1</strain>
        <tissue evidence="5">Whole animal</tissue>
    </source>
</reference>
<dbReference type="SUPFAM" id="SSF52087">
    <property type="entry name" value="CRAL/TRIO domain"/>
    <property type="match status" value="1"/>
</dbReference>
<dbReference type="CDD" id="cd02905">
    <property type="entry name" value="Macro_GDAP2-like"/>
    <property type="match status" value="1"/>
</dbReference>
<comment type="caution">
    <text evidence="5">The sequence shown here is derived from an EMBL/GenBank/DDBJ whole genome shotgun (WGS) entry which is preliminary data.</text>
</comment>
<dbReference type="PANTHER" id="PTHR11106">
    <property type="entry name" value="GANGLIOSIDE INDUCED DIFFERENTIATION ASSOCIATED PROTEIN 2-RELATED"/>
    <property type="match status" value="1"/>
</dbReference>
<evidence type="ECO:0000313" key="5">
    <source>
        <dbReference type="EMBL" id="KAH3889005.1"/>
    </source>
</evidence>
<dbReference type="SMART" id="SM00506">
    <property type="entry name" value="A1pp"/>
    <property type="match status" value="1"/>
</dbReference>
<gene>
    <name evidence="5" type="ORF">DPMN_013051</name>
</gene>
<evidence type="ECO:0000259" key="3">
    <source>
        <dbReference type="PROSITE" id="PS50191"/>
    </source>
</evidence>
<protein>
    <recommendedName>
        <fullName evidence="7">Protein GDAP2 homolog</fullName>
    </recommendedName>
</protein>
<dbReference type="Pfam" id="PF13716">
    <property type="entry name" value="CRAL_TRIO_2"/>
    <property type="match status" value="1"/>
</dbReference>
<dbReference type="Proteomes" id="UP000828390">
    <property type="component" value="Unassembled WGS sequence"/>
</dbReference>
<feature type="compositionally biased region" description="Basic and acidic residues" evidence="2">
    <location>
        <begin position="307"/>
        <end position="326"/>
    </location>
</feature>
<feature type="domain" description="Macro" evidence="4">
    <location>
        <begin position="47"/>
        <end position="228"/>
    </location>
</feature>
<dbReference type="PROSITE" id="PS51154">
    <property type="entry name" value="MACRO"/>
    <property type="match status" value="1"/>
</dbReference>
<dbReference type="Gene3D" id="3.40.220.10">
    <property type="entry name" value="Leucine Aminopeptidase, subunit E, domain 1"/>
    <property type="match status" value="1"/>
</dbReference>
<dbReference type="Pfam" id="PF01661">
    <property type="entry name" value="Macro"/>
    <property type="match status" value="1"/>
</dbReference>
<dbReference type="AlphaFoldDB" id="A0A9D4S3B0"/>